<feature type="compositionally biased region" description="Gly residues" evidence="1">
    <location>
        <begin position="968"/>
        <end position="983"/>
    </location>
</feature>
<dbReference type="AlphaFoldDB" id="A0A8H2E4G8"/>
<feature type="region of interest" description="Disordered" evidence="1">
    <location>
        <begin position="1"/>
        <end position="38"/>
    </location>
</feature>
<sequence>MEIEQTSTSAGSTGTSAGYTGTRAGTRAGSTGASKDQWKKEITTTNREIYLFEPIQKGPGPKDKSKPELPIFHHILAPAGTDNDAWYYKTSFAKLSASSAFNFQPATAYTIYGASENLPMGIDQIIYVSLRYIRFAIEYPMNGVYPGGPPQLFTGELMMPQGRRVSKNYGGENITPQNPENEGLITLDDSEVSKDFNRKLITAPYPNTKNAEKISISEILQKLQIKLNSRQFHFIPFRTGDGTLYWGQAEKGLDQVGGPDHHYNKWLALLNTRTKVSVSGNKRTWRMRYDDRDLKTPLIVKYTKTAENRFKDKGYDEVPIFMAKLVKAINDIYKTPKENPRTNQLELDVSEQHLSDYCLSYMEDLALNLQQPKAEDVASGKALHCSPLRSLPIENDFEKSMYDYFKELAGGGEALDPDSEDEEDAKTGEEAEEVLAQLDGGQQVGGTNQNLGRMEEETSGASKKNNSLPLKGNGVKPESSQKGEEFKESKLLKLFPKEPQDGGWRHSSKKHESIVLSSRKIIEAKGTRKTQKSQRDVMGLSASGLAERVFKWTPPDHTKTGCKRRQLSNGLYMAEWLHLCAYSWGGLNPDGDQNNLGSSQTADNLVFGSSEANSCMTRYESAWQSLFTDEANLIGKMNGSSKDVVNIKGRLEAQRNPQGKKRNHDKIDEDFQYSWEEVELPGDDSHLAKFAARAKLLAYTIDYKPQIDGYKARRPLILDRSGSSVSESTVFHPFSRRFFHRAEYLLDAALYEAMYRITAYDKLEKYDRTTIDLLVNERFPYTNKLIKAVLNDRDYHPGAKQKACEKENLSFFQQALTIRMPPLSDFPLGQSGTSPNPFQHYSGQSEDPSSQGPKKNNKNNKGKGIPVPGNNNPDPGSKKKLKSEGQGQNQQHQQISPYGGQGGNPFGSPYGNQGGSPYGNQGGNPYGNQGGNPYGNQGGNPYGSQGGNPYGNQGGNPYGNQSGNPYGSQGGNQYGGQGGGQGSQGNWYGGSQS</sequence>
<feature type="compositionally biased region" description="Acidic residues" evidence="1">
    <location>
        <begin position="415"/>
        <end position="424"/>
    </location>
</feature>
<reference evidence="2 3" key="1">
    <citation type="submission" date="2019-03" db="EMBL/GenBank/DDBJ databases">
        <title>Nematode-trapping fungi genome.</title>
        <authorList>
            <person name="Vidal-Diez De Ulzurrun G."/>
        </authorList>
    </citation>
    <scope>NUCLEOTIDE SEQUENCE [LARGE SCALE GENOMIC DNA]</scope>
    <source>
        <strain evidence="2 3">TWF154</strain>
    </source>
</reference>
<feature type="compositionally biased region" description="Polar residues" evidence="1">
    <location>
        <begin position="830"/>
        <end position="851"/>
    </location>
</feature>
<feature type="region of interest" description="Disordered" evidence="1">
    <location>
        <begin position="410"/>
        <end position="429"/>
    </location>
</feature>
<feature type="region of interest" description="Disordered" evidence="1">
    <location>
        <begin position="436"/>
        <end position="510"/>
    </location>
</feature>
<protein>
    <submittedName>
        <fullName evidence="2">Uncharacterized protein</fullName>
    </submittedName>
</protein>
<dbReference type="EMBL" id="SOZJ01000002">
    <property type="protein sequence ID" value="TGJ70658.1"/>
    <property type="molecule type" value="Genomic_DNA"/>
</dbReference>
<evidence type="ECO:0000256" key="1">
    <source>
        <dbReference type="SAM" id="MobiDB-lite"/>
    </source>
</evidence>
<feature type="compositionally biased region" description="Low complexity" evidence="1">
    <location>
        <begin position="958"/>
        <end position="967"/>
    </location>
</feature>
<feature type="compositionally biased region" description="Low complexity" evidence="1">
    <location>
        <begin position="862"/>
        <end position="873"/>
    </location>
</feature>
<feature type="compositionally biased region" description="Basic and acidic residues" evidence="1">
    <location>
        <begin position="479"/>
        <end position="504"/>
    </location>
</feature>
<proteinExistence type="predicted"/>
<evidence type="ECO:0000313" key="3">
    <source>
        <dbReference type="Proteomes" id="UP000297595"/>
    </source>
</evidence>
<dbReference type="Proteomes" id="UP000297595">
    <property type="component" value="Unassembled WGS sequence"/>
</dbReference>
<feature type="compositionally biased region" description="Low complexity" evidence="1">
    <location>
        <begin position="984"/>
        <end position="993"/>
    </location>
</feature>
<comment type="caution">
    <text evidence="2">The sequence shown here is derived from an EMBL/GenBank/DDBJ whole genome shotgun (WGS) entry which is preliminary data.</text>
</comment>
<feature type="compositionally biased region" description="Polar residues" evidence="1">
    <location>
        <begin position="459"/>
        <end position="468"/>
    </location>
</feature>
<accession>A0A8H2E4G8</accession>
<evidence type="ECO:0000313" key="2">
    <source>
        <dbReference type="EMBL" id="TGJ70658.1"/>
    </source>
</evidence>
<feature type="compositionally biased region" description="Low complexity" evidence="1">
    <location>
        <begin position="885"/>
        <end position="894"/>
    </location>
</feature>
<feature type="compositionally biased region" description="Low complexity" evidence="1">
    <location>
        <begin position="1"/>
        <end position="34"/>
    </location>
</feature>
<feature type="region of interest" description="Disordered" evidence="1">
    <location>
        <begin position="822"/>
        <end position="993"/>
    </location>
</feature>
<feature type="compositionally biased region" description="Gly residues" evidence="1">
    <location>
        <begin position="912"/>
        <end position="957"/>
    </location>
</feature>
<gene>
    <name evidence="2" type="ORF">EYR41_002691</name>
</gene>
<organism evidence="2 3">
    <name type="scientific">Orbilia oligospora</name>
    <name type="common">Nematode-trapping fungus</name>
    <name type="synonym">Arthrobotrys oligospora</name>
    <dbReference type="NCBI Taxonomy" id="2813651"/>
    <lineage>
        <taxon>Eukaryota</taxon>
        <taxon>Fungi</taxon>
        <taxon>Dikarya</taxon>
        <taxon>Ascomycota</taxon>
        <taxon>Pezizomycotina</taxon>
        <taxon>Orbiliomycetes</taxon>
        <taxon>Orbiliales</taxon>
        <taxon>Orbiliaceae</taxon>
        <taxon>Orbilia</taxon>
    </lineage>
</organism>
<name>A0A8H2E4G8_ORBOL</name>